<organism evidence="9 10">
    <name type="scientific">Mageeibacillus indolicus</name>
    <dbReference type="NCBI Taxonomy" id="884684"/>
    <lineage>
        <taxon>Bacteria</taxon>
        <taxon>Bacillati</taxon>
        <taxon>Bacillota</taxon>
        <taxon>Clostridia</taxon>
        <taxon>Eubacteriales</taxon>
        <taxon>Oscillospiraceae</taxon>
        <taxon>Mageeibacillus</taxon>
    </lineage>
</organism>
<dbReference type="HAMAP" id="MF_02207">
    <property type="entry name" value="MreB"/>
    <property type="match status" value="1"/>
</dbReference>
<comment type="similarity">
    <text evidence="1">Belongs to the heat shock protein 70 family.</text>
</comment>
<keyword evidence="3 8" id="KW-0547">Nucleotide-binding</keyword>
<dbReference type="GO" id="GO:0005524">
    <property type="term" value="F:ATP binding"/>
    <property type="evidence" value="ECO:0007669"/>
    <property type="project" value="UniProtKB-KW"/>
</dbReference>
<comment type="caution">
    <text evidence="9">The sequence shown here is derived from an EMBL/GenBank/DDBJ whole genome shotgun (WGS) entry which is preliminary data.</text>
</comment>
<dbReference type="InterPro" id="IPR043129">
    <property type="entry name" value="ATPase_NBD"/>
</dbReference>
<evidence type="ECO:0000256" key="5">
    <source>
        <dbReference type="ARBA" id="ARBA00022960"/>
    </source>
</evidence>
<feature type="binding site" evidence="8">
    <location>
        <begin position="207"/>
        <end position="210"/>
    </location>
    <ligand>
        <name>ATP</name>
        <dbReference type="ChEBI" id="CHEBI:30616"/>
    </ligand>
</feature>
<dbReference type="GO" id="GO:0008360">
    <property type="term" value="P:regulation of cell shape"/>
    <property type="evidence" value="ECO:0007669"/>
    <property type="project" value="UniProtKB-UniRule"/>
</dbReference>
<dbReference type="InterPro" id="IPR056546">
    <property type="entry name" value="MreB_MamK-like"/>
</dbReference>
<sequence>MKFSYAIGVDLGTATVLVNVQERGIVLNEPSVVAINAKTGKVLEVGERAKAMLGRTPDSVEAIRPLREGVISDFEATEVLLRTMLDKVCHGFWYKLFKPAVMVCVPSVISAVERRAVVDACRRAGMGKVYLIREPIAAAIGAGIDITGAKGTLIVDIGGGTTDVSVISLCEPVVETTLKIAGDVFDDTVIRYVRKNYNLLIGSKTAEEIKQVIGCAYPRPELLKMTVKGRDLISGMQGEAELDSEEIRAALAEPVQEILESVHSVLEKTPPELLADISETGIIFTGGGAMLHGLAKLAGEAFNLPSALAEDPITCVARGTIKALDMPEFTRE</sequence>
<protein>
    <recommendedName>
        <fullName evidence="8">Cell shape-determining protein MreB</fullName>
    </recommendedName>
</protein>
<reference evidence="10" key="1">
    <citation type="submission" date="2017-04" db="EMBL/GenBank/DDBJ databases">
        <authorList>
            <person name="Bumgarner R.E."/>
            <person name="Fredricks D.N."/>
            <person name="Srinivasan S."/>
        </authorList>
    </citation>
    <scope>NUCLEOTIDE SEQUENCE [LARGE SCALE GENOMIC DNA]</scope>
    <source>
        <strain evidence="10">KA00405</strain>
    </source>
</reference>
<dbReference type="GO" id="GO:0005737">
    <property type="term" value="C:cytoplasm"/>
    <property type="evidence" value="ECO:0007669"/>
    <property type="project" value="UniProtKB-SubCell"/>
</dbReference>
<dbReference type="EMBL" id="NBZD01000004">
    <property type="protein sequence ID" value="PNH18044.1"/>
    <property type="molecule type" value="Genomic_DNA"/>
</dbReference>
<keyword evidence="6" id="KW-0346">Stress response</keyword>
<comment type="function">
    <text evidence="8">Forms membrane-associated dynamic filaments that are essential for cell shape determination. Acts by regulating cell wall synthesis and cell elongation, and thus cell shape. A feedback loop between cell geometry and MreB localization may maintain elongated cell shape by targeting cell wall growth to regions of negative cell wall curvature.</text>
</comment>
<evidence type="ECO:0000256" key="3">
    <source>
        <dbReference type="ARBA" id="ARBA00022741"/>
    </source>
</evidence>
<evidence type="ECO:0000256" key="2">
    <source>
        <dbReference type="ARBA" id="ARBA00022490"/>
    </source>
</evidence>
<keyword evidence="5 8" id="KW-0133">Cell shape</keyword>
<feature type="binding site" evidence="8">
    <location>
        <begin position="159"/>
        <end position="161"/>
    </location>
    <ligand>
        <name>ATP</name>
        <dbReference type="ChEBI" id="CHEBI:30616"/>
    </ligand>
</feature>
<accession>A0A2J8AZU8</accession>
<dbReference type="PROSITE" id="PS00329">
    <property type="entry name" value="HSP70_2"/>
    <property type="match status" value="1"/>
</dbReference>
<dbReference type="AlphaFoldDB" id="A0A2J8AZU8"/>
<evidence type="ECO:0000256" key="8">
    <source>
        <dbReference type="HAMAP-Rule" id="MF_02207"/>
    </source>
</evidence>
<dbReference type="Pfam" id="PF06723">
    <property type="entry name" value="MreB_Mbl"/>
    <property type="match status" value="1"/>
</dbReference>
<dbReference type="GO" id="GO:0000902">
    <property type="term" value="P:cell morphogenesis"/>
    <property type="evidence" value="ECO:0007669"/>
    <property type="project" value="InterPro"/>
</dbReference>
<dbReference type="InterPro" id="IPR004753">
    <property type="entry name" value="MreB"/>
</dbReference>
<keyword evidence="4 8" id="KW-0067">ATP-binding</keyword>
<dbReference type="CDD" id="cd10225">
    <property type="entry name" value="ASKHA_NBD_MreB-like"/>
    <property type="match status" value="1"/>
</dbReference>
<comment type="subunit">
    <text evidence="8">Forms polymers.</text>
</comment>
<dbReference type="RefSeq" id="WP_034575370.1">
    <property type="nucleotide sequence ID" value="NZ_NBZD01000004.1"/>
</dbReference>
<dbReference type="Proteomes" id="UP000236394">
    <property type="component" value="Unassembled WGS sequence"/>
</dbReference>
<dbReference type="SUPFAM" id="SSF53067">
    <property type="entry name" value="Actin-like ATPase domain"/>
    <property type="match status" value="2"/>
</dbReference>
<evidence type="ECO:0000256" key="6">
    <source>
        <dbReference type="ARBA" id="ARBA00023016"/>
    </source>
</evidence>
<proteinExistence type="inferred from homology"/>
<comment type="subcellular location">
    <subcellularLocation>
        <location evidence="8">Cytoplasm</location>
    </subcellularLocation>
    <text evidence="8">Membrane-associated.</text>
</comment>
<dbReference type="Gene3D" id="3.30.420.40">
    <property type="match status" value="2"/>
</dbReference>
<evidence type="ECO:0000256" key="7">
    <source>
        <dbReference type="ARBA" id="ARBA00023458"/>
    </source>
</evidence>
<evidence type="ECO:0000313" key="9">
    <source>
        <dbReference type="EMBL" id="PNH18044.1"/>
    </source>
</evidence>
<dbReference type="NCBIfam" id="NF010539">
    <property type="entry name" value="PRK13927.1"/>
    <property type="match status" value="1"/>
</dbReference>
<dbReference type="NCBIfam" id="TIGR00904">
    <property type="entry name" value="mreB"/>
    <property type="match status" value="1"/>
</dbReference>
<dbReference type="InterPro" id="IPR018181">
    <property type="entry name" value="Heat_shock_70_CS"/>
</dbReference>
<name>A0A2J8AZU8_9FIRM</name>
<comment type="caution">
    <text evidence="8">Lacks conserved residue(s) required for the propagation of feature annotation.</text>
</comment>
<gene>
    <name evidence="8" type="primary">mreB</name>
    <name evidence="9" type="ORF">B7R76_06835</name>
</gene>
<comment type="similarity">
    <text evidence="7 8">Belongs to the FtsA/MreB family.</text>
</comment>
<dbReference type="PRINTS" id="PR01652">
    <property type="entry name" value="SHAPEPROTEIN"/>
</dbReference>
<evidence type="ECO:0000256" key="1">
    <source>
        <dbReference type="ARBA" id="ARBA00007381"/>
    </source>
</evidence>
<dbReference type="PANTHER" id="PTHR42749">
    <property type="entry name" value="CELL SHAPE-DETERMINING PROTEIN MREB"/>
    <property type="match status" value="1"/>
</dbReference>
<dbReference type="PANTHER" id="PTHR42749:SF1">
    <property type="entry name" value="CELL SHAPE-DETERMINING PROTEIN MREB"/>
    <property type="match status" value="1"/>
</dbReference>
<keyword evidence="2 8" id="KW-0963">Cytoplasm</keyword>
<evidence type="ECO:0000313" key="10">
    <source>
        <dbReference type="Proteomes" id="UP000236394"/>
    </source>
</evidence>
<evidence type="ECO:0000256" key="4">
    <source>
        <dbReference type="ARBA" id="ARBA00022840"/>
    </source>
</evidence>